<dbReference type="InterPro" id="IPR013381">
    <property type="entry name" value="CRISPR-assoc_prot_Cse1"/>
</dbReference>
<dbReference type="AlphaFoldDB" id="A0A645CJP9"/>
<protein>
    <recommendedName>
        <fullName evidence="2">CRISPR-associated protein Cse1</fullName>
    </recommendedName>
</protein>
<evidence type="ECO:0008006" key="2">
    <source>
        <dbReference type="Google" id="ProtNLM"/>
    </source>
</evidence>
<organism evidence="1">
    <name type="scientific">bioreactor metagenome</name>
    <dbReference type="NCBI Taxonomy" id="1076179"/>
    <lineage>
        <taxon>unclassified sequences</taxon>
        <taxon>metagenomes</taxon>
        <taxon>ecological metagenomes</taxon>
    </lineage>
</organism>
<dbReference type="Pfam" id="PF09481">
    <property type="entry name" value="CRISPR_Cse1"/>
    <property type="match status" value="1"/>
</dbReference>
<accession>A0A645CJP9</accession>
<dbReference type="EMBL" id="VSSQ01027767">
    <property type="protein sequence ID" value="MPM77177.1"/>
    <property type="molecule type" value="Genomic_DNA"/>
</dbReference>
<gene>
    <name evidence="1" type="ORF">SDC9_124177</name>
</gene>
<dbReference type="NCBIfam" id="TIGR02547">
    <property type="entry name" value="casA_cse1"/>
    <property type="match status" value="1"/>
</dbReference>
<evidence type="ECO:0000313" key="1">
    <source>
        <dbReference type="EMBL" id="MPM77177.1"/>
    </source>
</evidence>
<comment type="caution">
    <text evidence="1">The sequence shown here is derived from an EMBL/GenBank/DDBJ whole genome shotgun (WGS) entry which is preliminary data.</text>
</comment>
<sequence>MPIGRPYHPDIPSDNDTVINQMQLNRIPNDAQKALFLVSIMNYSFGGKRVSYIPPLSEGFDSKGKSAKSGPSLGNYNGYMQSCFWGNTVLETVWLNLLTRWELSQFPQWEKDELIPPWEEMPEGEDDEVARRLKSSYMGTLVGLSRFVLLQKEGVLYAEGIQYPSHKEGWREPFMTLRGEDKVNFLDMGRKPWRNLDALLSLSLSTVDRGITCPQIQMLLPRTRKAVSSFGLYSGGLKVRGNAGDQSVKQTDDFINSLIWLDSQVLGQEWFQTLEAEMKWLETTAFILKRCVSNYLKELKEIKSSLEEVAEGDFWRYCESIFQDIVYACDSPDRLPSIRQSLIRYAEGLYDTYCGHETARQIVSWVKHRPNFRLETKKEG</sequence>
<reference evidence="1" key="1">
    <citation type="submission" date="2019-08" db="EMBL/GenBank/DDBJ databases">
        <authorList>
            <person name="Kucharzyk K."/>
            <person name="Murdoch R.W."/>
            <person name="Higgins S."/>
            <person name="Loffler F."/>
        </authorList>
    </citation>
    <scope>NUCLEOTIDE SEQUENCE</scope>
</reference>
<name>A0A645CJP9_9ZZZZ</name>
<proteinExistence type="predicted"/>